<dbReference type="EMBL" id="JADCTT010000010">
    <property type="protein sequence ID" value="KAF9747718.1"/>
    <property type="molecule type" value="Genomic_DNA"/>
</dbReference>
<dbReference type="Gene3D" id="3.30.160.60">
    <property type="entry name" value="Classic Zinc Finger"/>
    <property type="match status" value="1"/>
</dbReference>
<evidence type="ECO:0000313" key="5">
    <source>
        <dbReference type="EMBL" id="KAF9747718.1"/>
    </source>
</evidence>
<keyword evidence="1" id="KW-0862">Zinc</keyword>
<keyword evidence="1" id="KW-0479">Metal-binding</keyword>
<proteinExistence type="predicted"/>
<evidence type="ECO:0000259" key="4">
    <source>
        <dbReference type="PROSITE" id="PS50157"/>
    </source>
</evidence>
<feature type="domain" description="C2H2-type" evidence="4">
    <location>
        <begin position="435"/>
        <end position="463"/>
    </location>
</feature>
<feature type="region of interest" description="Disordered" evidence="3">
    <location>
        <begin position="382"/>
        <end position="432"/>
    </location>
</feature>
<gene>
    <name evidence="5" type="ORF">IM811_003052</name>
</gene>
<comment type="caution">
    <text evidence="5">The sequence shown here is derived from an EMBL/GenBank/DDBJ whole genome shotgun (WGS) entry which is preliminary data.</text>
</comment>
<keyword evidence="1" id="KW-0863">Zinc-finger</keyword>
<evidence type="ECO:0000256" key="3">
    <source>
        <dbReference type="SAM" id="MobiDB-lite"/>
    </source>
</evidence>
<evidence type="ECO:0000313" key="6">
    <source>
        <dbReference type="Proteomes" id="UP000616885"/>
    </source>
</evidence>
<dbReference type="AlphaFoldDB" id="A0A8H7N3M1"/>
<feature type="region of interest" description="Disordered" evidence="3">
    <location>
        <begin position="49"/>
        <end position="86"/>
    </location>
</feature>
<evidence type="ECO:0000256" key="1">
    <source>
        <dbReference type="PROSITE-ProRule" id="PRU00042"/>
    </source>
</evidence>
<name>A0A8H7N3M1_BIOOC</name>
<organism evidence="5 6">
    <name type="scientific">Bionectria ochroleuca</name>
    <name type="common">Gliocladium roseum</name>
    <dbReference type="NCBI Taxonomy" id="29856"/>
    <lineage>
        <taxon>Eukaryota</taxon>
        <taxon>Fungi</taxon>
        <taxon>Dikarya</taxon>
        <taxon>Ascomycota</taxon>
        <taxon>Pezizomycotina</taxon>
        <taxon>Sordariomycetes</taxon>
        <taxon>Hypocreomycetidae</taxon>
        <taxon>Hypocreales</taxon>
        <taxon>Bionectriaceae</taxon>
        <taxon>Clonostachys</taxon>
    </lineage>
</organism>
<accession>A0A8H7N3M1</accession>
<feature type="compositionally biased region" description="Low complexity" evidence="3">
    <location>
        <begin position="392"/>
        <end position="417"/>
    </location>
</feature>
<dbReference type="Proteomes" id="UP000616885">
    <property type="component" value="Unassembled WGS sequence"/>
</dbReference>
<dbReference type="PROSITE" id="PS00028">
    <property type="entry name" value="ZINC_FINGER_C2H2_1"/>
    <property type="match status" value="1"/>
</dbReference>
<reference evidence="5" key="1">
    <citation type="submission" date="2020-10" db="EMBL/GenBank/DDBJ databases">
        <title>High-Quality Genome Resource of Clonostachys rosea strain S41 by Oxford Nanopore Long-Read Sequencing.</title>
        <authorList>
            <person name="Wang H."/>
        </authorList>
    </citation>
    <scope>NUCLEOTIDE SEQUENCE</scope>
    <source>
        <strain evidence="5">S41</strain>
    </source>
</reference>
<dbReference type="PROSITE" id="PS50157">
    <property type="entry name" value="ZINC_FINGER_C2H2_2"/>
    <property type="match status" value="1"/>
</dbReference>
<dbReference type="InterPro" id="IPR013087">
    <property type="entry name" value="Znf_C2H2_type"/>
</dbReference>
<evidence type="ECO:0000256" key="2">
    <source>
        <dbReference type="SAM" id="Coils"/>
    </source>
</evidence>
<feature type="coiled-coil region" evidence="2">
    <location>
        <begin position="564"/>
        <end position="594"/>
    </location>
</feature>
<dbReference type="SMART" id="SM00355">
    <property type="entry name" value="ZnF_C2H2"/>
    <property type="match status" value="2"/>
</dbReference>
<dbReference type="GO" id="GO:0008270">
    <property type="term" value="F:zinc ion binding"/>
    <property type="evidence" value="ECO:0007669"/>
    <property type="project" value="UniProtKB-KW"/>
</dbReference>
<protein>
    <recommendedName>
        <fullName evidence="4">C2H2-type domain-containing protein</fullName>
    </recommendedName>
</protein>
<sequence>MLSRMRSQATLALAESTSSTDLVLRGTILEESQVLAVVNAWAGTRKVSGSQLVSRDHDKENHYNISIPRKGHSSQGESSSRVPADIDGQSVRMPMSQYELMTAAKDILSALVQLERECIQITHTSGEFPGPIYDVHKPRLKAIGSERDRLLVKIHDQLIDNPHPAARSAQKKLAAKYDMTRMRKRAKRYDRNNALETTELEIPKKPLHEPFPELDEILKMIFEVWERLNKYFDKACDEPSYPTILDDLCLEFPHAVRHLCTTMPWTIWPALIVLWGVCWMFKPSVFKPSVTEPMFSIRRCATPLSNLELDFDTSQLKPASLFDSQDSYLLDFDPNPSWFESDSLGYGYEPQSIDNCASHSSDMGDLGMETFDHIAVSDASLLQDPSPNHAQGSSQENTSSESYSSGEGESNGPSASETYDMTPSHLSSNEEDPSLICEQCKETFSNVFTLQRHQAEQHAGDPNRFPCPHPPCKRSQAGHAFKREAHLRRHLKSRKHQSPARRVLSNVAISPSLTSNLRPIISNESREMCSRPPQVDRSKIIEQSEECKSDDLVHKWKKEYEVGMKALQAKEQECEQIRQLLKAKELECQKERQLLDGLAKLVQN</sequence>
<keyword evidence="2" id="KW-0175">Coiled coil</keyword>